<dbReference type="NCBIfam" id="TIGR02937">
    <property type="entry name" value="sigma70-ECF"/>
    <property type="match status" value="1"/>
</dbReference>
<reference evidence="7 8" key="1">
    <citation type="submission" date="2019-12" db="EMBL/GenBank/DDBJ databases">
        <title>Rhizobium genotypes associated with high levels of biological nitrogen fixation by grain legumes in a temperate-maritime cropping system.</title>
        <authorList>
            <person name="Maluk M."/>
            <person name="Francesc Ferrando Molina F."/>
            <person name="Lopez Del Egido L."/>
            <person name="Lafos M."/>
            <person name="Langarica-Fuentes A."/>
            <person name="Gebre Yohannes G."/>
            <person name="Young M.W."/>
            <person name="Martin P."/>
            <person name="Gantlett R."/>
            <person name="Kenicer G."/>
            <person name="Hawes C."/>
            <person name="Begg G.S."/>
            <person name="Quilliam R.S."/>
            <person name="Squire G.R."/>
            <person name="Poole P.S."/>
            <person name="Young P.W."/>
            <person name="Iannetta P.M."/>
            <person name="James E.K."/>
        </authorList>
    </citation>
    <scope>NUCLEOTIDE SEQUENCE [LARGE SCALE GENOMIC DNA]</scope>
    <source>
        <strain evidence="7 8">JHI1118</strain>
    </source>
</reference>
<evidence type="ECO:0000256" key="4">
    <source>
        <dbReference type="ARBA" id="ARBA00023163"/>
    </source>
</evidence>
<keyword evidence="2" id="KW-0805">Transcription regulation</keyword>
<evidence type="ECO:0000313" key="8">
    <source>
        <dbReference type="Proteomes" id="UP000483035"/>
    </source>
</evidence>
<dbReference type="PANTHER" id="PTHR43133">
    <property type="entry name" value="RNA POLYMERASE ECF-TYPE SIGMA FACTO"/>
    <property type="match status" value="1"/>
</dbReference>
<dbReference type="GO" id="GO:0016987">
    <property type="term" value="F:sigma factor activity"/>
    <property type="evidence" value="ECO:0007669"/>
    <property type="project" value="UniProtKB-KW"/>
</dbReference>
<protein>
    <submittedName>
        <fullName evidence="7">Sigma-70 family RNA polymerase sigma factor</fullName>
    </submittedName>
</protein>
<dbReference type="InterPro" id="IPR013324">
    <property type="entry name" value="RNA_pol_sigma_r3/r4-like"/>
</dbReference>
<evidence type="ECO:0000256" key="3">
    <source>
        <dbReference type="ARBA" id="ARBA00023082"/>
    </source>
</evidence>
<gene>
    <name evidence="7" type="ORF">GR212_33810</name>
</gene>
<feature type="domain" description="RNA polymerase sigma factor 70 region 4 type 2" evidence="6">
    <location>
        <begin position="109"/>
        <end position="161"/>
    </location>
</feature>
<sequence length="171" mass="19359">MADDVLKGLFLAHRRELQAYLTRKLRDADTAADLTQETFLRYAELASPAGGAISNERSYLYRTAHNLAIDHVRQSQRRKTDATRDDDMADIADDRPTLEDEADARLRLERLHLLIGELPELTRKIFILNRIDGLTYSQVAAHLGISDSSVQKHLSKALLHITTRLRKSAAK</sequence>
<name>A0A6L9UFW5_9HYPH</name>
<dbReference type="AlphaFoldDB" id="A0A6L9UFW5"/>
<dbReference type="SUPFAM" id="SSF88659">
    <property type="entry name" value="Sigma3 and sigma4 domains of RNA polymerase sigma factors"/>
    <property type="match status" value="1"/>
</dbReference>
<evidence type="ECO:0000259" key="6">
    <source>
        <dbReference type="Pfam" id="PF08281"/>
    </source>
</evidence>
<dbReference type="Gene3D" id="1.10.1740.10">
    <property type="match status" value="1"/>
</dbReference>
<dbReference type="InterPro" id="IPR039425">
    <property type="entry name" value="RNA_pol_sigma-70-like"/>
</dbReference>
<feature type="domain" description="RNA polymerase sigma-70 region 2" evidence="5">
    <location>
        <begin position="9"/>
        <end position="78"/>
    </location>
</feature>
<dbReference type="Pfam" id="PF04542">
    <property type="entry name" value="Sigma70_r2"/>
    <property type="match status" value="1"/>
</dbReference>
<dbReference type="InterPro" id="IPR013325">
    <property type="entry name" value="RNA_pol_sigma_r2"/>
</dbReference>
<dbReference type="InterPro" id="IPR036388">
    <property type="entry name" value="WH-like_DNA-bd_sf"/>
</dbReference>
<accession>A0A6L9UFW5</accession>
<dbReference type="EMBL" id="WUEY01000032">
    <property type="protein sequence ID" value="NEI74524.1"/>
    <property type="molecule type" value="Genomic_DNA"/>
</dbReference>
<dbReference type="InterPro" id="IPR007627">
    <property type="entry name" value="RNA_pol_sigma70_r2"/>
</dbReference>
<dbReference type="Pfam" id="PF08281">
    <property type="entry name" value="Sigma70_r4_2"/>
    <property type="match status" value="1"/>
</dbReference>
<dbReference type="PANTHER" id="PTHR43133:SF63">
    <property type="entry name" value="RNA POLYMERASE SIGMA FACTOR FECI-RELATED"/>
    <property type="match status" value="1"/>
</dbReference>
<evidence type="ECO:0000313" key="7">
    <source>
        <dbReference type="EMBL" id="NEI74524.1"/>
    </source>
</evidence>
<dbReference type="InterPro" id="IPR013249">
    <property type="entry name" value="RNA_pol_sigma70_r4_t2"/>
</dbReference>
<dbReference type="GO" id="GO:0006352">
    <property type="term" value="P:DNA-templated transcription initiation"/>
    <property type="evidence" value="ECO:0007669"/>
    <property type="project" value="InterPro"/>
</dbReference>
<dbReference type="GO" id="GO:0003677">
    <property type="term" value="F:DNA binding"/>
    <property type="evidence" value="ECO:0007669"/>
    <property type="project" value="InterPro"/>
</dbReference>
<comment type="similarity">
    <text evidence="1">Belongs to the sigma-70 factor family. ECF subfamily.</text>
</comment>
<evidence type="ECO:0000256" key="1">
    <source>
        <dbReference type="ARBA" id="ARBA00010641"/>
    </source>
</evidence>
<evidence type="ECO:0000259" key="5">
    <source>
        <dbReference type="Pfam" id="PF04542"/>
    </source>
</evidence>
<organism evidence="7 8">
    <name type="scientific">Rhizobium lusitanum</name>
    <dbReference type="NCBI Taxonomy" id="293958"/>
    <lineage>
        <taxon>Bacteria</taxon>
        <taxon>Pseudomonadati</taxon>
        <taxon>Pseudomonadota</taxon>
        <taxon>Alphaproteobacteria</taxon>
        <taxon>Hyphomicrobiales</taxon>
        <taxon>Rhizobiaceae</taxon>
        <taxon>Rhizobium/Agrobacterium group</taxon>
        <taxon>Rhizobium</taxon>
    </lineage>
</organism>
<keyword evidence="4" id="KW-0804">Transcription</keyword>
<comment type="caution">
    <text evidence="7">The sequence shown here is derived from an EMBL/GenBank/DDBJ whole genome shotgun (WGS) entry which is preliminary data.</text>
</comment>
<dbReference type="Gene3D" id="1.10.10.10">
    <property type="entry name" value="Winged helix-like DNA-binding domain superfamily/Winged helix DNA-binding domain"/>
    <property type="match status" value="1"/>
</dbReference>
<proteinExistence type="inferred from homology"/>
<keyword evidence="3" id="KW-0731">Sigma factor</keyword>
<dbReference type="RefSeq" id="WP_163993875.1">
    <property type="nucleotide sequence ID" value="NZ_WUEY01000032.1"/>
</dbReference>
<evidence type="ECO:0000256" key="2">
    <source>
        <dbReference type="ARBA" id="ARBA00023015"/>
    </source>
</evidence>
<dbReference type="InterPro" id="IPR014284">
    <property type="entry name" value="RNA_pol_sigma-70_dom"/>
</dbReference>
<dbReference type="SUPFAM" id="SSF88946">
    <property type="entry name" value="Sigma2 domain of RNA polymerase sigma factors"/>
    <property type="match status" value="1"/>
</dbReference>
<dbReference type="Proteomes" id="UP000483035">
    <property type="component" value="Unassembled WGS sequence"/>
</dbReference>